<dbReference type="InterPro" id="IPR023198">
    <property type="entry name" value="PGP-like_dom2"/>
</dbReference>
<keyword evidence="2" id="KW-1185">Reference proteome</keyword>
<dbReference type="Proteomes" id="UP000318590">
    <property type="component" value="Unassembled WGS sequence"/>
</dbReference>
<dbReference type="EMBL" id="VFSV01000002">
    <property type="protein sequence ID" value="TRD23180.1"/>
    <property type="molecule type" value="Genomic_DNA"/>
</dbReference>
<evidence type="ECO:0000313" key="2">
    <source>
        <dbReference type="Proteomes" id="UP000318590"/>
    </source>
</evidence>
<reference evidence="1 2" key="1">
    <citation type="submission" date="2019-06" db="EMBL/GenBank/DDBJ databases">
        <title>Paenimaribius caenipelagi gen. nov., sp. nov., isolated from a tidal flat.</title>
        <authorList>
            <person name="Yoon J.-H."/>
        </authorList>
    </citation>
    <scope>NUCLEOTIDE SEQUENCE [LARGE SCALE GENOMIC DNA]</scope>
    <source>
        <strain evidence="1 2">JBTF-M29</strain>
    </source>
</reference>
<dbReference type="SFLD" id="SFLDG01129">
    <property type="entry name" value="C1.5:_HAD__Beta-PGM__Phosphata"/>
    <property type="match status" value="1"/>
</dbReference>
<keyword evidence="1" id="KW-0378">Hydrolase</keyword>
<dbReference type="GO" id="GO:0005829">
    <property type="term" value="C:cytosol"/>
    <property type="evidence" value="ECO:0007669"/>
    <property type="project" value="TreeGrafter"/>
</dbReference>
<dbReference type="PANTHER" id="PTHR43434:SF24">
    <property type="entry name" value="HYDROLASE-RELATED"/>
    <property type="match status" value="1"/>
</dbReference>
<dbReference type="Gene3D" id="3.40.50.1000">
    <property type="entry name" value="HAD superfamily/HAD-like"/>
    <property type="match status" value="1"/>
</dbReference>
<dbReference type="NCBIfam" id="TIGR01549">
    <property type="entry name" value="HAD-SF-IA-v1"/>
    <property type="match status" value="1"/>
</dbReference>
<dbReference type="Pfam" id="PF13419">
    <property type="entry name" value="HAD_2"/>
    <property type="match status" value="1"/>
</dbReference>
<dbReference type="SUPFAM" id="SSF56784">
    <property type="entry name" value="HAD-like"/>
    <property type="match status" value="1"/>
</dbReference>
<dbReference type="AlphaFoldDB" id="A0A547Q9Y4"/>
<dbReference type="InterPro" id="IPR023214">
    <property type="entry name" value="HAD_sf"/>
</dbReference>
<dbReference type="SFLD" id="SFLDS00003">
    <property type="entry name" value="Haloacid_Dehalogenase"/>
    <property type="match status" value="1"/>
</dbReference>
<dbReference type="InterPro" id="IPR041492">
    <property type="entry name" value="HAD_2"/>
</dbReference>
<sequence length="219" mass="23269">MKLALFDMDGTLIDSQGHIVQSLSAAFAAIDRPAPSRAEILSQVGRSLPLFMRALAPGLEPEEEEQALNAYKASYKAMRERGVPPLFEGIADVLEAIHAQDDWLWGIATGASCRGLNAIAEGHALRLATRQCADDHPSKPDPSMVYAALQETGVSAVDAVVIGDTVFDMEMAAAAGVTALGVSWGYHRPMDLLDAGAVVVAETPADILVELQRMWGSNG</sequence>
<gene>
    <name evidence="1" type="ORF">FEV53_01075</name>
</gene>
<comment type="caution">
    <text evidence="1">The sequence shown here is derived from an EMBL/GenBank/DDBJ whole genome shotgun (WGS) entry which is preliminary data.</text>
</comment>
<dbReference type="InterPro" id="IPR050155">
    <property type="entry name" value="HAD-like_hydrolase_sf"/>
</dbReference>
<evidence type="ECO:0000313" key="1">
    <source>
        <dbReference type="EMBL" id="TRD23180.1"/>
    </source>
</evidence>
<dbReference type="InterPro" id="IPR036412">
    <property type="entry name" value="HAD-like_sf"/>
</dbReference>
<dbReference type="OrthoDB" id="9793014at2"/>
<dbReference type="PANTHER" id="PTHR43434">
    <property type="entry name" value="PHOSPHOGLYCOLATE PHOSPHATASE"/>
    <property type="match status" value="1"/>
</dbReference>
<organism evidence="1 2">
    <name type="scientific">Palleronia caenipelagi</name>
    <dbReference type="NCBI Taxonomy" id="2489174"/>
    <lineage>
        <taxon>Bacteria</taxon>
        <taxon>Pseudomonadati</taxon>
        <taxon>Pseudomonadota</taxon>
        <taxon>Alphaproteobacteria</taxon>
        <taxon>Rhodobacterales</taxon>
        <taxon>Roseobacteraceae</taxon>
        <taxon>Palleronia</taxon>
    </lineage>
</organism>
<name>A0A547Q9Y4_9RHOB</name>
<dbReference type="GO" id="GO:0006281">
    <property type="term" value="P:DNA repair"/>
    <property type="evidence" value="ECO:0007669"/>
    <property type="project" value="TreeGrafter"/>
</dbReference>
<dbReference type="InterPro" id="IPR006439">
    <property type="entry name" value="HAD-SF_hydro_IA"/>
</dbReference>
<protein>
    <submittedName>
        <fullName evidence="1">HAD-IA family hydrolase</fullName>
    </submittedName>
</protein>
<dbReference type="GO" id="GO:0008967">
    <property type="term" value="F:phosphoglycolate phosphatase activity"/>
    <property type="evidence" value="ECO:0007669"/>
    <property type="project" value="TreeGrafter"/>
</dbReference>
<accession>A0A547Q9Y4</accession>
<dbReference type="RefSeq" id="WP_142832970.1">
    <property type="nucleotide sequence ID" value="NZ_VFSV01000002.1"/>
</dbReference>
<dbReference type="Gene3D" id="1.10.150.240">
    <property type="entry name" value="Putative phosphatase, domain 2"/>
    <property type="match status" value="1"/>
</dbReference>
<proteinExistence type="predicted"/>